<evidence type="ECO:0000313" key="3">
    <source>
        <dbReference type="Proteomes" id="UP001172457"/>
    </source>
</evidence>
<dbReference type="Pfam" id="PF13963">
    <property type="entry name" value="Transpos_assoc"/>
    <property type="match status" value="1"/>
</dbReference>
<dbReference type="Proteomes" id="UP001172457">
    <property type="component" value="Chromosome 7"/>
</dbReference>
<evidence type="ECO:0000313" key="2">
    <source>
        <dbReference type="EMBL" id="KAJ9542960.1"/>
    </source>
</evidence>
<keyword evidence="3" id="KW-1185">Reference proteome</keyword>
<reference evidence="2" key="1">
    <citation type="submission" date="2023-03" db="EMBL/GenBank/DDBJ databases">
        <title>Chromosome-scale reference genome and RAD-based genetic map of yellow starthistle (Centaurea solstitialis) reveal putative structural variation and QTLs associated with invader traits.</title>
        <authorList>
            <person name="Reatini B."/>
            <person name="Cang F.A."/>
            <person name="Jiang Q."/>
            <person name="Mckibben M.T.W."/>
            <person name="Barker M.S."/>
            <person name="Rieseberg L.H."/>
            <person name="Dlugosch K.M."/>
        </authorList>
    </citation>
    <scope>NUCLEOTIDE SEQUENCE</scope>
    <source>
        <strain evidence="2">CAN-66</strain>
        <tissue evidence="2">Leaf</tissue>
    </source>
</reference>
<name>A0AA38W8P8_9ASTR</name>
<accession>A0AA38W8P8</accession>
<gene>
    <name evidence="2" type="ORF">OSB04_029466</name>
</gene>
<dbReference type="EMBL" id="JARYMX010000007">
    <property type="protein sequence ID" value="KAJ9542960.1"/>
    <property type="molecule type" value="Genomic_DNA"/>
</dbReference>
<proteinExistence type="predicted"/>
<evidence type="ECO:0000259" key="1">
    <source>
        <dbReference type="Pfam" id="PF13963"/>
    </source>
</evidence>
<sequence length="175" mass="20506">MMKMQRRLFIGDDEDVVTIVDRREWMYRKNDSHGRHSRDYVSSLDGFLDFAYANEGIVERKTTRDGIVFRIRCPCSKCKNTHHKERDGVKLDLMKYGFMPDYTKWWADGETYYHAYQDVGQSSNLIVNNNEGYVEMVNDYMVHEGITWEEQTPNPSAQGFYDMLQAADEPLCDGS</sequence>
<dbReference type="InterPro" id="IPR029480">
    <property type="entry name" value="Transpos_assoc"/>
</dbReference>
<dbReference type="AlphaFoldDB" id="A0AA38W8P8"/>
<feature type="domain" description="Transposase-associated" evidence="1">
    <location>
        <begin position="23"/>
        <end position="110"/>
    </location>
</feature>
<comment type="caution">
    <text evidence="2">The sequence shown here is derived from an EMBL/GenBank/DDBJ whole genome shotgun (WGS) entry which is preliminary data.</text>
</comment>
<protein>
    <recommendedName>
        <fullName evidence="1">Transposase-associated domain-containing protein</fullName>
    </recommendedName>
</protein>
<organism evidence="2 3">
    <name type="scientific">Centaurea solstitialis</name>
    <name type="common">yellow star-thistle</name>
    <dbReference type="NCBI Taxonomy" id="347529"/>
    <lineage>
        <taxon>Eukaryota</taxon>
        <taxon>Viridiplantae</taxon>
        <taxon>Streptophyta</taxon>
        <taxon>Embryophyta</taxon>
        <taxon>Tracheophyta</taxon>
        <taxon>Spermatophyta</taxon>
        <taxon>Magnoliopsida</taxon>
        <taxon>eudicotyledons</taxon>
        <taxon>Gunneridae</taxon>
        <taxon>Pentapetalae</taxon>
        <taxon>asterids</taxon>
        <taxon>campanulids</taxon>
        <taxon>Asterales</taxon>
        <taxon>Asteraceae</taxon>
        <taxon>Carduoideae</taxon>
        <taxon>Cardueae</taxon>
        <taxon>Centaureinae</taxon>
        <taxon>Centaurea</taxon>
    </lineage>
</organism>